<dbReference type="SUPFAM" id="SSF82185">
    <property type="entry name" value="Histone H3 K4-specific methyltransferase SET7/9 N-terminal domain"/>
    <property type="match status" value="1"/>
</dbReference>
<feature type="compositionally biased region" description="Polar residues" evidence="2">
    <location>
        <begin position="460"/>
        <end position="471"/>
    </location>
</feature>
<evidence type="ECO:0000256" key="2">
    <source>
        <dbReference type="SAM" id="MobiDB-lite"/>
    </source>
</evidence>
<feature type="compositionally biased region" description="Basic and acidic residues" evidence="2">
    <location>
        <begin position="521"/>
        <end position="535"/>
    </location>
</feature>
<dbReference type="PANTHER" id="PTHR23084">
    <property type="entry name" value="PHOSPHATIDYLINOSITOL-4-PHOSPHATE 5-KINASE RELATED"/>
    <property type="match status" value="1"/>
</dbReference>
<reference evidence="3" key="2">
    <citation type="submission" date="2025-09" db="UniProtKB">
        <authorList>
            <consortium name="Ensembl"/>
        </authorList>
    </citation>
    <scope>IDENTIFICATION</scope>
</reference>
<evidence type="ECO:0000256" key="1">
    <source>
        <dbReference type="ARBA" id="ARBA00022737"/>
    </source>
</evidence>
<dbReference type="SMART" id="SM00698">
    <property type="entry name" value="MORN"/>
    <property type="match status" value="7"/>
</dbReference>
<keyword evidence="4" id="KW-1185">Reference proteome</keyword>
<dbReference type="Ensembl" id="ENSOKIT00005092016.1">
    <property type="protein sequence ID" value="ENSOKIP00005086081.1"/>
    <property type="gene ID" value="ENSOKIG00005037462.1"/>
</dbReference>
<dbReference type="GeneTree" id="ENSGT00940000161806"/>
<evidence type="ECO:0000313" key="4">
    <source>
        <dbReference type="Proteomes" id="UP000694557"/>
    </source>
</evidence>
<dbReference type="Proteomes" id="UP000694557">
    <property type="component" value="Unassembled WGS sequence"/>
</dbReference>
<accession>A0A8C7MXR6</accession>
<dbReference type="PANTHER" id="PTHR23084:SF263">
    <property type="entry name" value="MORN REPEAT-CONTAINING PROTEIN 1"/>
    <property type="match status" value="1"/>
</dbReference>
<feature type="region of interest" description="Disordered" evidence="2">
    <location>
        <begin position="436"/>
        <end position="476"/>
    </location>
</feature>
<dbReference type="AlphaFoldDB" id="A0A8C7MXR6"/>
<keyword evidence="1" id="KW-0677">Repeat</keyword>
<sequence>MAAVKKQIRNSRYYVGGVTNLTRNGFGVYVYPNSFFRYEGEWSKGEKHGHGKLLMKDGSYYEGEFAHGEIEGNGSRFWAKTGVSYSGQFSGGELHGCGVMQKGNGERYKGEFSYGLRDGNGFLLDKDGQTYEGSFHQNKRHGEGQMHYRNGDQYEGGWLLDQQQGHGVMRFGDGSVYEGQWRNNLFNGQGTMIHCSGIIYEGLWTNGRPLGGASKVVIEGGDVLEVFQETPFCVEVQLQTEAGEKATGENGRVLQISTAIRLCDLSPSTTPASLLKMMEDIKETPIPTPFGFQVVSYPLMERAFGSQIFIDTAAPLAVAAVAAKSGSAQADSPLLPEGEWESGSGSDGPPLVGGTPSDLDGKEVRGEQNQSGEGESTTITEYFSGLFAGQEEDSTPPPANQRVEEGQAKFKNLLLAPPPHDFIPYQLMDELKRNIKKPSNRAPTDRPVLSQDKNSERRSSTGSCFTSNTKKSSIDSRSVRPGEYVIMVKDVTNPPFQGQTLPPAFALLRLFPAKTKSKNSQTDKTKITRGQEDMAKYPGLF</sequence>
<feature type="compositionally biased region" description="Low complexity" evidence="2">
    <location>
        <begin position="341"/>
        <end position="350"/>
    </location>
</feature>
<dbReference type="InterPro" id="IPR003409">
    <property type="entry name" value="MORN"/>
</dbReference>
<dbReference type="Gene3D" id="2.20.110.10">
    <property type="entry name" value="Histone H3 K4-specific methyltransferase SET7/9 N-terminal domain"/>
    <property type="match status" value="3"/>
</dbReference>
<organism evidence="3 4">
    <name type="scientific">Oncorhynchus kisutch</name>
    <name type="common">Coho salmon</name>
    <name type="synonym">Salmo kisutch</name>
    <dbReference type="NCBI Taxonomy" id="8019"/>
    <lineage>
        <taxon>Eukaryota</taxon>
        <taxon>Metazoa</taxon>
        <taxon>Chordata</taxon>
        <taxon>Craniata</taxon>
        <taxon>Vertebrata</taxon>
        <taxon>Euteleostomi</taxon>
        <taxon>Actinopterygii</taxon>
        <taxon>Neopterygii</taxon>
        <taxon>Teleostei</taxon>
        <taxon>Protacanthopterygii</taxon>
        <taxon>Salmoniformes</taxon>
        <taxon>Salmonidae</taxon>
        <taxon>Salmoninae</taxon>
        <taxon>Oncorhynchus</taxon>
    </lineage>
</organism>
<feature type="region of interest" description="Disordered" evidence="2">
    <location>
        <begin position="516"/>
        <end position="541"/>
    </location>
</feature>
<feature type="region of interest" description="Disordered" evidence="2">
    <location>
        <begin position="327"/>
        <end position="377"/>
    </location>
</feature>
<dbReference type="Pfam" id="PF02493">
    <property type="entry name" value="MORN"/>
    <property type="match status" value="8"/>
</dbReference>
<evidence type="ECO:0000313" key="3">
    <source>
        <dbReference type="Ensembl" id="ENSOKIP00005086081.1"/>
    </source>
</evidence>
<feature type="compositionally biased region" description="Polar residues" evidence="2">
    <location>
        <begin position="367"/>
        <end position="377"/>
    </location>
</feature>
<protein>
    <submittedName>
        <fullName evidence="3">MORN repeat containing 1</fullName>
    </submittedName>
</protein>
<name>A0A8C7MXR6_ONCKI</name>
<gene>
    <name evidence="3" type="primary">MORN1</name>
</gene>
<proteinExistence type="predicted"/>
<reference evidence="3" key="1">
    <citation type="submission" date="2025-08" db="UniProtKB">
        <authorList>
            <consortium name="Ensembl"/>
        </authorList>
    </citation>
    <scope>IDENTIFICATION</scope>
</reference>